<evidence type="ECO:0000313" key="2">
    <source>
        <dbReference type="Proteomes" id="UP000499080"/>
    </source>
</evidence>
<sequence>MYIKTEYHDSLHFFFHPKREIDETCSCSNFSLANSSRHSELPPISASKQNHCLVLLSVTLASRLEATRGIFSNGPRHFELRSELDPTSQNFRTSFLVLKEAFSIKEDINLK</sequence>
<dbReference type="Proteomes" id="UP000499080">
    <property type="component" value="Unassembled WGS sequence"/>
</dbReference>
<protein>
    <submittedName>
        <fullName evidence="1">Uncharacterized protein</fullName>
    </submittedName>
</protein>
<evidence type="ECO:0000313" key="1">
    <source>
        <dbReference type="EMBL" id="GBN35540.1"/>
    </source>
</evidence>
<gene>
    <name evidence="1" type="ORF">AVEN_168214_1</name>
</gene>
<dbReference type="EMBL" id="BGPR01008709">
    <property type="protein sequence ID" value="GBN35540.1"/>
    <property type="molecule type" value="Genomic_DNA"/>
</dbReference>
<organism evidence="1 2">
    <name type="scientific">Araneus ventricosus</name>
    <name type="common">Orbweaver spider</name>
    <name type="synonym">Epeira ventricosa</name>
    <dbReference type="NCBI Taxonomy" id="182803"/>
    <lineage>
        <taxon>Eukaryota</taxon>
        <taxon>Metazoa</taxon>
        <taxon>Ecdysozoa</taxon>
        <taxon>Arthropoda</taxon>
        <taxon>Chelicerata</taxon>
        <taxon>Arachnida</taxon>
        <taxon>Araneae</taxon>
        <taxon>Araneomorphae</taxon>
        <taxon>Entelegynae</taxon>
        <taxon>Araneoidea</taxon>
        <taxon>Araneidae</taxon>
        <taxon>Araneus</taxon>
    </lineage>
</organism>
<proteinExistence type="predicted"/>
<accession>A0A4Y2NA70</accession>
<name>A0A4Y2NA70_ARAVE</name>
<comment type="caution">
    <text evidence="1">The sequence shown here is derived from an EMBL/GenBank/DDBJ whole genome shotgun (WGS) entry which is preliminary data.</text>
</comment>
<dbReference type="AlphaFoldDB" id="A0A4Y2NA70"/>
<keyword evidence="2" id="KW-1185">Reference proteome</keyword>
<reference evidence="1 2" key="1">
    <citation type="journal article" date="2019" name="Sci. Rep.">
        <title>Orb-weaving spider Araneus ventricosus genome elucidates the spidroin gene catalogue.</title>
        <authorList>
            <person name="Kono N."/>
            <person name="Nakamura H."/>
            <person name="Ohtoshi R."/>
            <person name="Moran D.A.P."/>
            <person name="Shinohara A."/>
            <person name="Yoshida Y."/>
            <person name="Fujiwara M."/>
            <person name="Mori M."/>
            <person name="Tomita M."/>
            <person name="Arakawa K."/>
        </authorList>
    </citation>
    <scope>NUCLEOTIDE SEQUENCE [LARGE SCALE GENOMIC DNA]</scope>
</reference>